<evidence type="ECO:0000313" key="3">
    <source>
        <dbReference type="Proteomes" id="UP001177943"/>
    </source>
</evidence>
<reference evidence="2" key="1">
    <citation type="submission" date="2023-05" db="EMBL/GenBank/DDBJ databases">
        <title>Comparative genomics of Bacillaceae isolates and their secondary metabolite potential.</title>
        <authorList>
            <person name="Song L."/>
            <person name="Nielsen L.J."/>
            <person name="Mohite O."/>
            <person name="Xu X."/>
            <person name="Weber T."/>
            <person name="Kovacs A.T."/>
        </authorList>
    </citation>
    <scope>NUCLEOTIDE SEQUENCE</scope>
    <source>
        <strain evidence="2">B2_4</strain>
    </source>
</reference>
<sequence>MKKISFVALIAIMVFAIMPISASAFMGKRDVVVDGFALSGGAIDKNNITFVPFRELFTQLGLTVGYDSKSKKVTGTKGELHVTFTIGSKKANINGVNKTLQVAPFNSNGSVYVPLRIVSEATGSTVVHLKDVDIVLVNSPSFEGLIYDSPSGSLEITKEGELTKTNNLVLIDFLDFLPEEEIVYQKDISSGTNHNYKVTLTPDAVIEYIED</sequence>
<dbReference type="InterPro" id="IPR012854">
    <property type="entry name" value="Cu_amine_oxidase-like_N"/>
</dbReference>
<dbReference type="KEGG" id="pwn:QNH46_12545"/>
<feature type="domain" description="Copper amine oxidase-like N-terminal" evidence="1">
    <location>
        <begin position="45"/>
        <end position="126"/>
    </location>
</feature>
<name>A0AA95I8A4_9BACL</name>
<dbReference type="Proteomes" id="UP001177943">
    <property type="component" value="Chromosome"/>
</dbReference>
<dbReference type="RefSeq" id="WP_283924615.1">
    <property type="nucleotide sequence ID" value="NZ_CP126084.1"/>
</dbReference>
<dbReference type="Pfam" id="PF07833">
    <property type="entry name" value="Cu_amine_oxidN1"/>
    <property type="match status" value="1"/>
</dbReference>
<evidence type="ECO:0000313" key="2">
    <source>
        <dbReference type="EMBL" id="WHX47013.1"/>
    </source>
</evidence>
<dbReference type="AlphaFoldDB" id="A0AA95I8A4"/>
<proteinExistence type="predicted"/>
<accession>A0AA95I8A4</accession>
<dbReference type="SUPFAM" id="SSF55383">
    <property type="entry name" value="Copper amine oxidase, domain N"/>
    <property type="match status" value="1"/>
</dbReference>
<gene>
    <name evidence="2" type="ORF">QNH46_12545</name>
</gene>
<dbReference type="EMBL" id="CP126084">
    <property type="protein sequence ID" value="WHX47013.1"/>
    <property type="molecule type" value="Genomic_DNA"/>
</dbReference>
<organism evidence="2 3">
    <name type="scientific">Paenibacillus woosongensis</name>
    <dbReference type="NCBI Taxonomy" id="307580"/>
    <lineage>
        <taxon>Bacteria</taxon>
        <taxon>Bacillati</taxon>
        <taxon>Bacillota</taxon>
        <taxon>Bacilli</taxon>
        <taxon>Bacillales</taxon>
        <taxon>Paenibacillaceae</taxon>
        <taxon>Paenibacillus</taxon>
    </lineage>
</organism>
<protein>
    <submittedName>
        <fullName evidence="2">Copper amine oxidase N-terminal domain-containing protein</fullName>
    </submittedName>
</protein>
<dbReference type="InterPro" id="IPR036582">
    <property type="entry name" value="Mao_N_sf"/>
</dbReference>
<dbReference type="Gene3D" id="3.30.457.10">
    <property type="entry name" value="Copper amine oxidase-like, N-terminal domain"/>
    <property type="match status" value="1"/>
</dbReference>
<evidence type="ECO:0000259" key="1">
    <source>
        <dbReference type="Pfam" id="PF07833"/>
    </source>
</evidence>